<protein>
    <recommendedName>
        <fullName evidence="1">FAS1-like dehydratase domain-containing protein</fullName>
    </recommendedName>
</protein>
<dbReference type="Proteomes" id="UP000616724">
    <property type="component" value="Unassembled WGS sequence"/>
</dbReference>
<evidence type="ECO:0000259" key="1">
    <source>
        <dbReference type="Pfam" id="PF13452"/>
    </source>
</evidence>
<dbReference type="InterPro" id="IPR039569">
    <property type="entry name" value="FAS1-like_DH_region"/>
</dbReference>
<reference evidence="2 3" key="1">
    <citation type="submission" date="2021-01" db="EMBL/GenBank/DDBJ databases">
        <title>Whole genome shotgun sequence of Planobispora longispora NBRC 13918.</title>
        <authorList>
            <person name="Komaki H."/>
            <person name="Tamura T."/>
        </authorList>
    </citation>
    <scope>NUCLEOTIDE SEQUENCE [LARGE SCALE GENOMIC DNA]</scope>
    <source>
        <strain evidence="2 3">NBRC 13918</strain>
    </source>
</reference>
<sequence>MSPLTAGIRALVGREASYTAPEELGRAAIRYFALAVGDDNPLYTDDAHARAHGHDGIVAPPTLICESNQYAGLPRDGDGFAGHSWRLDVPGTRLVRGGNAYEFHRPVRPSDVITVTWRVEEVTEKAGKLFVTSRATYVNQHGHLLAVNEETLIHVPLEAP</sequence>
<dbReference type="PIRSF" id="PIRSF018072">
    <property type="entry name" value="UCP018072"/>
    <property type="match status" value="1"/>
</dbReference>
<dbReference type="RefSeq" id="WP_203895276.1">
    <property type="nucleotide sequence ID" value="NZ_BOOH01000065.1"/>
</dbReference>
<evidence type="ECO:0000313" key="2">
    <source>
        <dbReference type="EMBL" id="GIH80869.1"/>
    </source>
</evidence>
<dbReference type="SUPFAM" id="SSF54637">
    <property type="entry name" value="Thioesterase/thiol ester dehydrase-isomerase"/>
    <property type="match status" value="1"/>
</dbReference>
<evidence type="ECO:0000313" key="3">
    <source>
        <dbReference type="Proteomes" id="UP000616724"/>
    </source>
</evidence>
<keyword evidence="3" id="KW-1185">Reference proteome</keyword>
<feature type="domain" description="FAS1-like dehydratase" evidence="1">
    <location>
        <begin position="11"/>
        <end position="145"/>
    </location>
</feature>
<name>A0A8J3W8N8_9ACTN</name>
<dbReference type="InterPro" id="IPR029069">
    <property type="entry name" value="HotDog_dom_sf"/>
</dbReference>
<gene>
    <name evidence="2" type="ORF">Plo01_72980</name>
</gene>
<dbReference type="AlphaFoldDB" id="A0A8J3W8N8"/>
<comment type="caution">
    <text evidence="2">The sequence shown here is derived from an EMBL/GenBank/DDBJ whole genome shotgun (WGS) entry which is preliminary data.</text>
</comment>
<proteinExistence type="predicted"/>
<dbReference type="EMBL" id="BOOH01000065">
    <property type="protein sequence ID" value="GIH80869.1"/>
    <property type="molecule type" value="Genomic_DNA"/>
</dbReference>
<dbReference type="CDD" id="cd03441">
    <property type="entry name" value="R_hydratase_like"/>
    <property type="match status" value="1"/>
</dbReference>
<dbReference type="Pfam" id="PF13452">
    <property type="entry name" value="FAS1_DH_region"/>
    <property type="match status" value="1"/>
</dbReference>
<accession>A0A8J3W8N8</accession>
<organism evidence="2 3">
    <name type="scientific">Planobispora longispora</name>
    <dbReference type="NCBI Taxonomy" id="28887"/>
    <lineage>
        <taxon>Bacteria</taxon>
        <taxon>Bacillati</taxon>
        <taxon>Actinomycetota</taxon>
        <taxon>Actinomycetes</taxon>
        <taxon>Streptosporangiales</taxon>
        <taxon>Streptosporangiaceae</taxon>
        <taxon>Planobispora</taxon>
    </lineage>
</organism>
<dbReference type="InterPro" id="IPR016709">
    <property type="entry name" value="HadA-like"/>
</dbReference>
<dbReference type="Gene3D" id="3.10.129.10">
    <property type="entry name" value="Hotdog Thioesterase"/>
    <property type="match status" value="1"/>
</dbReference>